<evidence type="ECO:0000313" key="1">
    <source>
        <dbReference type="EMBL" id="GIZ04654.1"/>
    </source>
</evidence>
<accession>A0AAV4YCJ9</accession>
<comment type="caution">
    <text evidence="1">The sequence shown here is derived from an EMBL/GenBank/DDBJ whole genome shotgun (WGS) entry which is preliminary data.</text>
</comment>
<evidence type="ECO:0000313" key="2">
    <source>
        <dbReference type="Proteomes" id="UP001054945"/>
    </source>
</evidence>
<protein>
    <submittedName>
        <fullName evidence="1">Uncharacterized protein</fullName>
    </submittedName>
</protein>
<dbReference type="PANTHER" id="PTHR37970">
    <property type="entry name" value="PROTEIN CBG08587"/>
    <property type="match status" value="1"/>
</dbReference>
<name>A0AAV4YCJ9_CAEEX</name>
<reference evidence="1 2" key="1">
    <citation type="submission" date="2021-06" db="EMBL/GenBank/DDBJ databases">
        <title>Caerostris extrusa draft genome.</title>
        <authorList>
            <person name="Kono N."/>
            <person name="Arakawa K."/>
        </authorList>
    </citation>
    <scope>NUCLEOTIDE SEQUENCE [LARGE SCALE GENOMIC DNA]</scope>
</reference>
<dbReference type="Proteomes" id="UP001054945">
    <property type="component" value="Unassembled WGS sequence"/>
</dbReference>
<organism evidence="1 2">
    <name type="scientific">Caerostris extrusa</name>
    <name type="common">Bark spider</name>
    <name type="synonym">Caerostris bankana</name>
    <dbReference type="NCBI Taxonomy" id="172846"/>
    <lineage>
        <taxon>Eukaryota</taxon>
        <taxon>Metazoa</taxon>
        <taxon>Ecdysozoa</taxon>
        <taxon>Arthropoda</taxon>
        <taxon>Chelicerata</taxon>
        <taxon>Arachnida</taxon>
        <taxon>Araneae</taxon>
        <taxon>Araneomorphae</taxon>
        <taxon>Entelegynae</taxon>
        <taxon>Araneoidea</taxon>
        <taxon>Araneidae</taxon>
        <taxon>Caerostris</taxon>
    </lineage>
</organism>
<dbReference type="AlphaFoldDB" id="A0AAV4YCJ9"/>
<gene>
    <name evidence="1" type="primary">AVEN_38639_1</name>
    <name evidence="1" type="ORF">CEXT_771691</name>
</gene>
<proteinExistence type="predicted"/>
<sequence>MPKNAEYSVTLVVTVQQQQSRLNENNEMKYPVFGQFVDYIPKELLESSSDAELESIQATILVLDRSNILTIECFTENLPASFLEENEKELCFIILQLIHSLKSLQAQGIESIDSSFQNLILAKTKQDKYNTLIFLYDNCYDENDYMSDSCKISLCQYALMLLFQMLGIQSVEEFVLVSASKFSSEISQKIFKTAISLCFLKKKAVSLSQTKTLLNVIFGI</sequence>
<keyword evidence="2" id="KW-1185">Reference proteome</keyword>
<dbReference type="EMBL" id="BPLR01019119">
    <property type="protein sequence ID" value="GIZ04654.1"/>
    <property type="molecule type" value="Genomic_DNA"/>
</dbReference>
<dbReference type="PANTHER" id="PTHR37970:SF1">
    <property type="entry name" value="SERINE-RICH ADHESIN FOR PLATELETS"/>
    <property type="match status" value="1"/>
</dbReference>